<dbReference type="Gene3D" id="2.40.10.220">
    <property type="entry name" value="predicted glycosyltransferase like domains"/>
    <property type="match status" value="1"/>
</dbReference>
<dbReference type="Proteomes" id="UP000238701">
    <property type="component" value="Unassembled WGS sequence"/>
</dbReference>
<feature type="region of interest" description="Disordered" evidence="1">
    <location>
        <begin position="1"/>
        <end position="30"/>
    </location>
</feature>
<gene>
    <name evidence="3" type="ORF">SBA1_730020</name>
</gene>
<dbReference type="SUPFAM" id="SSF141371">
    <property type="entry name" value="PilZ domain-like"/>
    <property type="match status" value="1"/>
</dbReference>
<evidence type="ECO:0000256" key="1">
    <source>
        <dbReference type="SAM" id="MobiDB-lite"/>
    </source>
</evidence>
<dbReference type="EMBL" id="OMOD01000170">
    <property type="protein sequence ID" value="SPF47310.1"/>
    <property type="molecule type" value="Genomic_DNA"/>
</dbReference>
<dbReference type="GO" id="GO:0035438">
    <property type="term" value="F:cyclic-di-GMP binding"/>
    <property type="evidence" value="ECO:0007669"/>
    <property type="project" value="InterPro"/>
</dbReference>
<reference evidence="4" key="1">
    <citation type="submission" date="2018-02" db="EMBL/GenBank/DDBJ databases">
        <authorList>
            <person name="Hausmann B."/>
        </authorList>
    </citation>
    <scope>NUCLEOTIDE SEQUENCE [LARGE SCALE GENOMIC DNA]</scope>
    <source>
        <strain evidence="4">Peat soil MAG SbA1</strain>
    </source>
</reference>
<dbReference type="InterPro" id="IPR009875">
    <property type="entry name" value="PilZ_domain"/>
</dbReference>
<sequence length="128" mass="13459">MPLTSFADNRYGTGQQRRGGPVAEEARTGKRFPLELPIKIHKGETGGDASGVTGNLSAAGVYIRADAAMEVGSPVEFEITLPPEMTGGQENVTIQCKGRVVRSDETGGGGEGRGVACVIDTYEFVRNS</sequence>
<proteinExistence type="predicted"/>
<evidence type="ECO:0000313" key="4">
    <source>
        <dbReference type="Proteomes" id="UP000238701"/>
    </source>
</evidence>
<protein>
    <recommendedName>
        <fullName evidence="2">PilZ domain-containing protein</fullName>
    </recommendedName>
</protein>
<accession>A0A2U3L632</accession>
<organism evidence="3 4">
    <name type="scientific">Candidatus Sulfotelmatobacter kueseliae</name>
    <dbReference type="NCBI Taxonomy" id="2042962"/>
    <lineage>
        <taxon>Bacteria</taxon>
        <taxon>Pseudomonadati</taxon>
        <taxon>Acidobacteriota</taxon>
        <taxon>Terriglobia</taxon>
        <taxon>Terriglobales</taxon>
        <taxon>Candidatus Korobacteraceae</taxon>
        <taxon>Candidatus Sulfotelmatobacter</taxon>
    </lineage>
</organism>
<evidence type="ECO:0000313" key="3">
    <source>
        <dbReference type="EMBL" id="SPF47310.1"/>
    </source>
</evidence>
<feature type="domain" description="PilZ" evidence="2">
    <location>
        <begin position="27"/>
        <end position="117"/>
    </location>
</feature>
<evidence type="ECO:0000259" key="2">
    <source>
        <dbReference type="Pfam" id="PF07238"/>
    </source>
</evidence>
<dbReference type="Pfam" id="PF07238">
    <property type="entry name" value="PilZ"/>
    <property type="match status" value="1"/>
</dbReference>
<name>A0A2U3L632_9BACT</name>
<dbReference type="AlphaFoldDB" id="A0A2U3L632"/>